<evidence type="ECO:0000313" key="1">
    <source>
        <dbReference type="EMBL" id="CDW27734.1"/>
    </source>
</evidence>
<dbReference type="AlphaFoldDB" id="A0A0K2TP22"/>
<dbReference type="EMBL" id="HACA01010373">
    <property type="protein sequence ID" value="CDW27734.1"/>
    <property type="molecule type" value="Transcribed_RNA"/>
</dbReference>
<organism evidence="1">
    <name type="scientific">Lepeophtheirus salmonis</name>
    <name type="common">Salmon louse</name>
    <name type="synonym">Caligus salmonis</name>
    <dbReference type="NCBI Taxonomy" id="72036"/>
    <lineage>
        <taxon>Eukaryota</taxon>
        <taxon>Metazoa</taxon>
        <taxon>Ecdysozoa</taxon>
        <taxon>Arthropoda</taxon>
        <taxon>Crustacea</taxon>
        <taxon>Multicrustacea</taxon>
        <taxon>Hexanauplia</taxon>
        <taxon>Copepoda</taxon>
        <taxon>Siphonostomatoida</taxon>
        <taxon>Caligidae</taxon>
        <taxon>Lepeophtheirus</taxon>
    </lineage>
</organism>
<sequence length="51" mass="5939">MTNLIILRSKFSSYSKLIDACQLPATFFSPIRLLRQSKGRQYFLSKVTNKK</sequence>
<reference evidence="1" key="1">
    <citation type="submission" date="2014-05" db="EMBL/GenBank/DDBJ databases">
        <authorList>
            <person name="Chronopoulou M."/>
        </authorList>
    </citation>
    <scope>NUCLEOTIDE SEQUENCE</scope>
    <source>
        <tissue evidence="1">Whole organism</tissue>
    </source>
</reference>
<accession>A0A0K2TP22</accession>
<protein>
    <submittedName>
        <fullName evidence="1">Uncharacterized protein</fullName>
    </submittedName>
</protein>
<name>A0A0K2TP22_LEPSM</name>
<proteinExistence type="predicted"/>